<accession>A0A7K3S2S5</accession>
<evidence type="ECO:0000256" key="1">
    <source>
        <dbReference type="SAM" id="MobiDB-lite"/>
    </source>
</evidence>
<reference evidence="2 3" key="1">
    <citation type="submission" date="2020-01" db="EMBL/GenBank/DDBJ databases">
        <title>Insect and environment-associated Actinomycetes.</title>
        <authorList>
            <person name="Currrie C."/>
            <person name="Chevrette M."/>
            <person name="Carlson C."/>
            <person name="Stubbendieck R."/>
            <person name="Wendt-Pienkowski E."/>
        </authorList>
    </citation>
    <scope>NUCLEOTIDE SEQUENCE [LARGE SCALE GENOMIC DNA]</scope>
    <source>
        <strain evidence="2 3">SID7590</strain>
    </source>
</reference>
<gene>
    <name evidence="2" type="ORF">G3I50_26695</name>
</gene>
<protein>
    <submittedName>
        <fullName evidence="2">Uncharacterized protein</fullName>
    </submittedName>
</protein>
<organism evidence="2 3">
    <name type="scientific">Streptomyces parvus</name>
    <dbReference type="NCBI Taxonomy" id="66428"/>
    <lineage>
        <taxon>Bacteria</taxon>
        <taxon>Bacillati</taxon>
        <taxon>Actinomycetota</taxon>
        <taxon>Actinomycetes</taxon>
        <taxon>Kitasatosporales</taxon>
        <taxon>Streptomycetaceae</taxon>
        <taxon>Streptomyces</taxon>
    </lineage>
</organism>
<name>A0A7K3S2S5_9ACTN</name>
<dbReference type="EMBL" id="JAAGMP010001186">
    <property type="protein sequence ID" value="NEC21806.1"/>
    <property type="molecule type" value="Genomic_DNA"/>
</dbReference>
<sequence>MMADYRYIVARASTGDVLHWNLPLGEVEYGPEISGPGSLKATLPTSFRRSLSDTLDAGDTVLLVERDARLDWGGVLWRAEPEGNTLPVEASGFTSYLHKRFDLHGNLDGRGPYIEADPCQVIRDVWAYAQDQPDGDLGVVVDDTKSEAKTGTAKDPYTTAKTDPRNLGEMVDEMAEIDDGLEWSETVAWRGRRAERRILLGAPRLGWRREDLTFTTGANVVGTPHVIKDADAYAQWVIGLGAGEGKKRKVVVDGERNGRLRLEHVLETSEKDEAKLKQRTRRERLARQVLPSLTELEIVDHPAAPIHALRVGDDVRIRLFEPHTEFDGWCRIVGWTVRPGEGETPERVTLKLERTNKPEDEAGDEGTEQ</sequence>
<evidence type="ECO:0000313" key="3">
    <source>
        <dbReference type="Proteomes" id="UP000469670"/>
    </source>
</evidence>
<comment type="caution">
    <text evidence="2">The sequence shown here is derived from an EMBL/GenBank/DDBJ whole genome shotgun (WGS) entry which is preliminary data.</text>
</comment>
<dbReference type="Proteomes" id="UP000469670">
    <property type="component" value="Unassembled WGS sequence"/>
</dbReference>
<dbReference type="AlphaFoldDB" id="A0A7K3S2S5"/>
<proteinExistence type="predicted"/>
<feature type="compositionally biased region" description="Basic and acidic residues" evidence="1">
    <location>
        <begin position="341"/>
        <end position="360"/>
    </location>
</feature>
<evidence type="ECO:0000313" key="2">
    <source>
        <dbReference type="EMBL" id="NEC21806.1"/>
    </source>
</evidence>
<feature type="region of interest" description="Disordered" evidence="1">
    <location>
        <begin position="341"/>
        <end position="369"/>
    </location>
</feature>